<evidence type="ECO:0000256" key="1">
    <source>
        <dbReference type="ARBA" id="ARBA00001974"/>
    </source>
</evidence>
<reference evidence="8" key="1">
    <citation type="journal article" date="2013" name="BMC Genomics">
        <title>Unscrambling butterfly oogenesis.</title>
        <authorList>
            <person name="Carter J.M."/>
            <person name="Baker S.C."/>
            <person name="Pink R."/>
            <person name="Carter D.R."/>
            <person name="Collins A."/>
            <person name="Tomlin J."/>
            <person name="Gibbs M."/>
            <person name="Breuker C.J."/>
        </authorList>
    </citation>
    <scope>NUCLEOTIDE SEQUENCE</scope>
    <source>
        <tissue evidence="8">Ovary</tissue>
    </source>
</reference>
<organism evidence="8">
    <name type="scientific">Pararge aegeria</name>
    <name type="common">speckled wood butterfly</name>
    <dbReference type="NCBI Taxonomy" id="116150"/>
    <lineage>
        <taxon>Eukaryota</taxon>
        <taxon>Metazoa</taxon>
        <taxon>Ecdysozoa</taxon>
        <taxon>Arthropoda</taxon>
        <taxon>Hexapoda</taxon>
        <taxon>Insecta</taxon>
        <taxon>Pterygota</taxon>
        <taxon>Neoptera</taxon>
        <taxon>Endopterygota</taxon>
        <taxon>Lepidoptera</taxon>
        <taxon>Glossata</taxon>
        <taxon>Ditrysia</taxon>
        <taxon>Papilionoidea</taxon>
        <taxon>Nymphalidae</taxon>
        <taxon>Satyrinae</taxon>
        <taxon>Satyrini</taxon>
        <taxon>Parargina</taxon>
        <taxon>Pararge</taxon>
    </lineage>
</organism>
<dbReference type="GO" id="GO:0005829">
    <property type="term" value="C:cytosol"/>
    <property type="evidence" value="ECO:0007669"/>
    <property type="project" value="TreeGrafter"/>
</dbReference>
<feature type="domain" description="FAD-binding FR-type" evidence="7">
    <location>
        <begin position="55"/>
        <end position="297"/>
    </location>
</feature>
<dbReference type="AlphaFoldDB" id="S4PF77"/>
<comment type="cofactor">
    <cofactor evidence="1">
        <name>FAD</name>
        <dbReference type="ChEBI" id="CHEBI:57692"/>
    </cofactor>
</comment>
<proteinExistence type="predicted"/>
<dbReference type="Pfam" id="PF00667">
    <property type="entry name" value="FAD_binding_1"/>
    <property type="match status" value="1"/>
</dbReference>
<evidence type="ECO:0000313" key="8">
    <source>
        <dbReference type="EMBL" id="JAA88388.1"/>
    </source>
</evidence>
<dbReference type="PANTHER" id="PTHR19384:SF84">
    <property type="entry name" value="METHIONINE SYNTHASE REDUCTASE"/>
    <property type="match status" value="1"/>
</dbReference>
<dbReference type="GO" id="GO:0030586">
    <property type="term" value="F:[methionine synthase] reductase (NADPH) activity"/>
    <property type="evidence" value="ECO:0007669"/>
    <property type="project" value="UniProtKB-EC"/>
</dbReference>
<evidence type="ECO:0000256" key="4">
    <source>
        <dbReference type="ARBA" id="ARBA00023002"/>
    </source>
</evidence>
<dbReference type="FunFam" id="1.20.990.10:FF:000007">
    <property type="entry name" value="Methionine synthase reductase"/>
    <property type="match status" value="1"/>
</dbReference>
<accession>S4PF77</accession>
<reference evidence="8" key="2">
    <citation type="submission" date="2013-05" db="EMBL/GenBank/DDBJ databases">
        <authorList>
            <person name="Carter J.-M."/>
            <person name="Baker S.C."/>
            <person name="Pink R."/>
            <person name="Carter D.R.F."/>
            <person name="Collins A."/>
            <person name="Tomlin J."/>
            <person name="Gibbs M."/>
            <person name="Breuker C.J."/>
        </authorList>
    </citation>
    <scope>NUCLEOTIDE SEQUENCE</scope>
    <source>
        <tissue evidence="8">Ovary</tissue>
    </source>
</reference>
<evidence type="ECO:0000259" key="7">
    <source>
        <dbReference type="PROSITE" id="PS51384"/>
    </source>
</evidence>
<protein>
    <recommendedName>
        <fullName evidence="6">Methionine synthase reductase</fullName>
        <ecNumber evidence="5">1.16.1.8</ecNumber>
    </recommendedName>
</protein>
<evidence type="ECO:0000256" key="5">
    <source>
        <dbReference type="ARBA" id="ARBA00039088"/>
    </source>
</evidence>
<dbReference type="InterPro" id="IPR017938">
    <property type="entry name" value="Riboflavin_synthase-like_b-brl"/>
</dbReference>
<dbReference type="GO" id="GO:0010181">
    <property type="term" value="F:FMN binding"/>
    <property type="evidence" value="ECO:0007669"/>
    <property type="project" value="TreeGrafter"/>
</dbReference>
<dbReference type="GO" id="GO:0050667">
    <property type="term" value="P:homocysteine metabolic process"/>
    <property type="evidence" value="ECO:0007669"/>
    <property type="project" value="TreeGrafter"/>
</dbReference>
<dbReference type="GO" id="GO:0009086">
    <property type="term" value="P:methionine biosynthetic process"/>
    <property type="evidence" value="ECO:0007669"/>
    <property type="project" value="TreeGrafter"/>
</dbReference>
<dbReference type="PROSITE" id="PS51384">
    <property type="entry name" value="FAD_FR"/>
    <property type="match status" value="1"/>
</dbReference>
<sequence length="297" mass="33695">MVISRNFQGLFESLNETVVLSLPKLKENAIKINFTGSHEYKTVYKQEPLLPFAASEVFNAPIHRWRRLTALDENCKAAYEITFDVKGSNLDFRPGDTIGIIPQNSQSDVDNLLEHLNINDLADINYTISTDAGKKGVKVPPHIPVESTLRHILTYCVDLRGVLKKLFLLSLSMHTKDASEKRILEYFSSKEGSIAYTTHILNERICLLDILSIFTSCKPPIGLILEYLPRLLPRPYSIANSDHENSFIKVCFSVMDIGNNRKGVTTGWLEDIIIKHDNCDLEERMKNMNISNVETKI</sequence>
<dbReference type="Gene3D" id="2.40.30.10">
    <property type="entry name" value="Translation factors"/>
    <property type="match status" value="1"/>
</dbReference>
<dbReference type="Gene3D" id="1.20.990.10">
    <property type="entry name" value="NADPH-cytochrome p450 Reductase, Chain A, domain 3"/>
    <property type="match status" value="1"/>
</dbReference>
<evidence type="ECO:0000256" key="6">
    <source>
        <dbReference type="ARBA" id="ARBA00040659"/>
    </source>
</evidence>
<dbReference type="InterPro" id="IPR017927">
    <property type="entry name" value="FAD-bd_FR_type"/>
</dbReference>
<keyword evidence="2" id="KW-0285">Flavoprotein</keyword>
<evidence type="ECO:0000256" key="3">
    <source>
        <dbReference type="ARBA" id="ARBA00022827"/>
    </source>
</evidence>
<dbReference type="GO" id="GO:0050660">
    <property type="term" value="F:flavin adenine dinucleotide binding"/>
    <property type="evidence" value="ECO:0007669"/>
    <property type="project" value="TreeGrafter"/>
</dbReference>
<name>S4PF77_9NEOP</name>
<keyword evidence="3" id="KW-0274">FAD</keyword>
<dbReference type="InterPro" id="IPR023173">
    <property type="entry name" value="NADPH_Cyt_P450_Rdtase_alpha"/>
</dbReference>
<feature type="non-terminal residue" evidence="8">
    <location>
        <position position="297"/>
    </location>
</feature>
<evidence type="ECO:0000256" key="2">
    <source>
        <dbReference type="ARBA" id="ARBA00022630"/>
    </source>
</evidence>
<dbReference type="SUPFAM" id="SSF63380">
    <property type="entry name" value="Riboflavin synthase domain-like"/>
    <property type="match status" value="1"/>
</dbReference>
<dbReference type="EC" id="1.16.1.8" evidence="5"/>
<keyword evidence="4" id="KW-0560">Oxidoreductase</keyword>
<dbReference type="PANTHER" id="PTHR19384">
    <property type="entry name" value="NITRIC OXIDE SYNTHASE-RELATED"/>
    <property type="match status" value="1"/>
</dbReference>
<dbReference type="InterPro" id="IPR003097">
    <property type="entry name" value="CysJ-like_FAD-binding"/>
</dbReference>
<dbReference type="EMBL" id="GAIX01004172">
    <property type="protein sequence ID" value="JAA88388.1"/>
    <property type="molecule type" value="Transcribed_RNA"/>
</dbReference>